<dbReference type="Proteomes" id="UP000093514">
    <property type="component" value="Unassembled WGS sequence"/>
</dbReference>
<dbReference type="EMBL" id="LWDV01000009">
    <property type="protein sequence ID" value="OCL26684.1"/>
    <property type="molecule type" value="Genomic_DNA"/>
</dbReference>
<name>A0A1C0A8Z6_9FIRM</name>
<proteinExistence type="predicted"/>
<dbReference type="RefSeq" id="WP_068718760.1">
    <property type="nucleotide sequence ID" value="NZ_LWDV01000009.1"/>
</dbReference>
<comment type="caution">
    <text evidence="1">The sequence shown here is derived from an EMBL/GenBank/DDBJ whole genome shotgun (WGS) entry which is preliminary data.</text>
</comment>
<dbReference type="Pfam" id="PF26595">
    <property type="entry name" value="A_ENA"/>
    <property type="match status" value="1"/>
</dbReference>
<reference evidence="2" key="1">
    <citation type="submission" date="2016-07" db="EMBL/GenBank/DDBJ databases">
        <authorList>
            <person name="Florea S."/>
            <person name="Webb J.S."/>
            <person name="Jaromczyk J."/>
            <person name="Schardl C.L."/>
        </authorList>
    </citation>
    <scope>NUCLEOTIDE SEQUENCE [LARGE SCALE GENOMIC DNA]</scope>
    <source>
        <strain evidence="2">Z6</strain>
    </source>
</reference>
<keyword evidence="2" id="KW-1185">Reference proteome</keyword>
<organism evidence="1 2">
    <name type="scientific">Orenia metallireducens</name>
    <dbReference type="NCBI Taxonomy" id="1413210"/>
    <lineage>
        <taxon>Bacteria</taxon>
        <taxon>Bacillati</taxon>
        <taxon>Bacillota</taxon>
        <taxon>Clostridia</taxon>
        <taxon>Halanaerobiales</taxon>
        <taxon>Halobacteroidaceae</taxon>
        <taxon>Orenia</taxon>
    </lineage>
</organism>
<dbReference type="OrthoDB" id="2112969at2"/>
<dbReference type="InterPro" id="IPR058705">
    <property type="entry name" value="A_ENA"/>
</dbReference>
<evidence type="ECO:0000313" key="1">
    <source>
        <dbReference type="EMBL" id="OCL26684.1"/>
    </source>
</evidence>
<gene>
    <name evidence="1" type="ORF">U472_11965</name>
</gene>
<reference evidence="1 2" key="2">
    <citation type="submission" date="2016-08" db="EMBL/GenBank/DDBJ databases">
        <title>Orenia metallireducens sp. nov. strain Z6, a Novel Metal-reducing Firmicute from the Deep Subsurface.</title>
        <authorList>
            <person name="Maxim B.I."/>
            <person name="Kenneth K."/>
            <person name="Flynn T.M."/>
            <person name="Oloughlin E.J."/>
            <person name="Locke R.A."/>
            <person name="Weber J.R."/>
            <person name="Egan S.M."/>
            <person name="Mackie R.I."/>
            <person name="Cann I.K."/>
        </authorList>
    </citation>
    <scope>NUCLEOTIDE SEQUENCE [LARGE SCALE GENOMIC DNA]</scope>
    <source>
        <strain evidence="1 2">Z6</strain>
    </source>
</reference>
<sequence length="118" mass="13414">MPELKLQTKKREEALTDMLQSTALEKVALAELFNAGAEEMREVMKMEDITVDKLIDFQGSLNSIIQNGLEVRKILQDDMNSSVNFNSLESNTIEIEEEISEEIIDGKKRIKKIITKKG</sequence>
<protein>
    <submittedName>
        <fullName evidence="1">Uncharacterized protein</fullName>
    </submittedName>
</protein>
<evidence type="ECO:0000313" key="2">
    <source>
        <dbReference type="Proteomes" id="UP000093514"/>
    </source>
</evidence>
<dbReference type="AlphaFoldDB" id="A0A1C0A8Z6"/>
<accession>A0A1C0A8Z6</accession>